<evidence type="ECO:0000259" key="1">
    <source>
        <dbReference type="Pfam" id="PF13860"/>
    </source>
</evidence>
<evidence type="ECO:0000313" key="2">
    <source>
        <dbReference type="EMBL" id="MCA9728420.1"/>
    </source>
</evidence>
<dbReference type="AlphaFoldDB" id="A0A956M1Y3"/>
<dbReference type="Proteomes" id="UP000697710">
    <property type="component" value="Unassembled WGS sequence"/>
</dbReference>
<comment type="caution">
    <text evidence="2">The sequence shown here is derived from an EMBL/GenBank/DDBJ whole genome shotgun (WGS) entry which is preliminary data.</text>
</comment>
<proteinExistence type="predicted"/>
<dbReference type="Gene3D" id="2.60.40.4070">
    <property type="match status" value="1"/>
</dbReference>
<dbReference type="SUPFAM" id="SSF48695">
    <property type="entry name" value="Multiheme cytochromes"/>
    <property type="match status" value="1"/>
</dbReference>
<dbReference type="Gene3D" id="1.10.1130.10">
    <property type="entry name" value="Flavocytochrome C3, Chain A"/>
    <property type="match status" value="1"/>
</dbReference>
<reference evidence="2" key="1">
    <citation type="submission" date="2020-04" db="EMBL/GenBank/DDBJ databases">
        <authorList>
            <person name="Zhang T."/>
        </authorList>
    </citation>
    <scope>NUCLEOTIDE SEQUENCE</scope>
    <source>
        <strain evidence="2">HKST-UBA01</strain>
    </source>
</reference>
<feature type="domain" description="FlgD/Vpr Ig-like" evidence="1">
    <location>
        <begin position="216"/>
        <end position="274"/>
    </location>
</feature>
<organism evidence="2 3">
    <name type="scientific">Eiseniibacteriota bacterium</name>
    <dbReference type="NCBI Taxonomy" id="2212470"/>
    <lineage>
        <taxon>Bacteria</taxon>
        <taxon>Candidatus Eiseniibacteriota</taxon>
    </lineage>
</organism>
<name>A0A956M1Y3_UNCEI</name>
<accession>A0A956M1Y3</accession>
<dbReference type="NCBIfam" id="TIGR04183">
    <property type="entry name" value="Por_Secre_tail"/>
    <property type="match status" value="1"/>
</dbReference>
<gene>
    <name evidence="2" type="ORF">KC729_12100</name>
</gene>
<protein>
    <submittedName>
        <fullName evidence="2">T9SS type A sorting domain-containing protein</fullName>
    </submittedName>
</protein>
<dbReference type="InterPro" id="IPR025965">
    <property type="entry name" value="FlgD/Vpr_Ig-like"/>
</dbReference>
<dbReference type="EMBL" id="JAGQHR010000378">
    <property type="protein sequence ID" value="MCA9728420.1"/>
    <property type="molecule type" value="Genomic_DNA"/>
</dbReference>
<sequence>PQYSAGGGDATYCGSCHGNFRAGIYISATDGMNWGNLHDLHRNTMLNGDCNTCHSPGGRFPVILHSSTGGSGLDPISCVGCHGRAEDNVPENPEVAGGGSGYGAGLRQHHFNTGTTVCATCHLDADPANYTVAGEDAPPRYYANPGSSHPAMPTGPCNSDGSEDFAGIAEGLDNDGDDVYDGADSDCTGPVGVGEPSIVSLLQLSTYPNPSVGSTSIALETPAGGTVDLRIFDIHGRTVRSLAVSAEAGRQLITWDGRDDTGRDVPNGIYLLEARIGRQHAGATLVLVRG</sequence>
<dbReference type="InterPro" id="IPR026444">
    <property type="entry name" value="Secre_tail"/>
</dbReference>
<evidence type="ECO:0000313" key="3">
    <source>
        <dbReference type="Proteomes" id="UP000697710"/>
    </source>
</evidence>
<reference evidence="2" key="2">
    <citation type="journal article" date="2021" name="Microbiome">
        <title>Successional dynamics and alternative stable states in a saline activated sludge microbial community over 9 years.</title>
        <authorList>
            <person name="Wang Y."/>
            <person name="Ye J."/>
            <person name="Ju F."/>
            <person name="Liu L."/>
            <person name="Boyd J.A."/>
            <person name="Deng Y."/>
            <person name="Parks D.H."/>
            <person name="Jiang X."/>
            <person name="Yin X."/>
            <person name="Woodcroft B.J."/>
            <person name="Tyson G.W."/>
            <person name="Hugenholtz P."/>
            <person name="Polz M.F."/>
            <person name="Zhang T."/>
        </authorList>
    </citation>
    <scope>NUCLEOTIDE SEQUENCE</scope>
    <source>
        <strain evidence="2">HKST-UBA01</strain>
    </source>
</reference>
<feature type="non-terminal residue" evidence="2">
    <location>
        <position position="1"/>
    </location>
</feature>
<dbReference type="Pfam" id="PF13860">
    <property type="entry name" value="FlgD_ig"/>
    <property type="match status" value="1"/>
</dbReference>
<dbReference type="InterPro" id="IPR036280">
    <property type="entry name" value="Multihaem_cyt_sf"/>
</dbReference>